<reference evidence="4 5" key="1">
    <citation type="submission" date="2018-09" db="EMBL/GenBank/DDBJ databases">
        <title>Sphingomonas sp. DAC4.</title>
        <authorList>
            <person name="Seo T."/>
        </authorList>
    </citation>
    <scope>NUCLEOTIDE SEQUENCE [LARGE SCALE GENOMIC DNA]</scope>
    <source>
        <strain evidence="4 5">DAC4</strain>
    </source>
</reference>
<dbReference type="PROSITE" id="PS50005">
    <property type="entry name" value="TPR"/>
    <property type="match status" value="1"/>
</dbReference>
<protein>
    <submittedName>
        <fullName evidence="4">Tetratricopeptide repeat protein</fullName>
    </submittedName>
</protein>
<dbReference type="PANTHER" id="PTHR44858">
    <property type="entry name" value="TETRATRICOPEPTIDE REPEAT PROTEIN 6"/>
    <property type="match status" value="1"/>
</dbReference>
<comment type="caution">
    <text evidence="4">The sequence shown here is derived from an EMBL/GenBank/DDBJ whole genome shotgun (WGS) entry which is preliminary data.</text>
</comment>
<dbReference type="Pfam" id="PF13414">
    <property type="entry name" value="TPR_11"/>
    <property type="match status" value="1"/>
</dbReference>
<gene>
    <name evidence="4" type="ORF">D3M59_00800</name>
</gene>
<accession>A0A418Q0K3</accession>
<dbReference type="RefSeq" id="WP_119530621.1">
    <property type="nucleotide sequence ID" value="NZ_QXTF01000001.1"/>
</dbReference>
<dbReference type="EMBL" id="QXTF01000001">
    <property type="protein sequence ID" value="RIX31592.1"/>
    <property type="molecule type" value="Genomic_DNA"/>
</dbReference>
<evidence type="ECO:0000313" key="4">
    <source>
        <dbReference type="EMBL" id="RIX31592.1"/>
    </source>
</evidence>
<keyword evidence="5" id="KW-1185">Reference proteome</keyword>
<evidence type="ECO:0000313" key="5">
    <source>
        <dbReference type="Proteomes" id="UP000285023"/>
    </source>
</evidence>
<proteinExistence type="predicted"/>
<dbReference type="Proteomes" id="UP000285023">
    <property type="component" value="Unassembled WGS sequence"/>
</dbReference>
<organism evidence="4 5">
    <name type="scientific">Sphingomonas edaphi</name>
    <dbReference type="NCBI Taxonomy" id="2315689"/>
    <lineage>
        <taxon>Bacteria</taxon>
        <taxon>Pseudomonadati</taxon>
        <taxon>Pseudomonadota</taxon>
        <taxon>Alphaproteobacteria</taxon>
        <taxon>Sphingomonadales</taxon>
        <taxon>Sphingomonadaceae</taxon>
        <taxon>Sphingomonas</taxon>
    </lineage>
</organism>
<dbReference type="Pfam" id="PF13181">
    <property type="entry name" value="TPR_8"/>
    <property type="match status" value="1"/>
</dbReference>
<dbReference type="PANTHER" id="PTHR44858:SF1">
    <property type="entry name" value="UDP-N-ACETYLGLUCOSAMINE--PEPTIDE N-ACETYLGLUCOSAMINYLTRANSFERASE SPINDLY-RELATED"/>
    <property type="match status" value="1"/>
</dbReference>
<dbReference type="SMART" id="SM00028">
    <property type="entry name" value="TPR"/>
    <property type="match status" value="5"/>
</dbReference>
<sequence>MQGDEARSAQLFAAMAAADPADRTIARRAIATAIQSGQAELAISLARKLPAEQLPIDARLMLAADSLRKGKAKQAVTDLEKGVTTTEVDLFAPLVRAWEQTSRRKESGPASLLTLPETSPLRPIADEQRAAMLFAMGKADEALPIARQVVERGGGRGARLRLAYADALVRLKRPQDALGMLQGGDQALAAGRARLSAGQSLDMAIRTPAEGYAEMLIALAIELSRDDNKALPIALTQVARHANPSNSEATILLALLLDGADRDEDALAVLKTVPANDLLAGEALDVEVRLLSDRKQYPAALARANAAVALPSAGSHDFARLGNVLGDMDRHAEAAAAYQQAISRSRVQPGEDSLWTLYLLRAASLEQANRWAEAKADLAEAMRIEPDNAIVLNFLGYGKLERGEDLESAEAMIRKASALKPDDASITDSLGWALFKRGQLAEAIETLGKAAAGDPSQAEIHEHLGDALYTSGRRIEARFSWRAALVNADDATKTRLESKLETGLTPATAAP</sequence>
<evidence type="ECO:0000256" key="1">
    <source>
        <dbReference type="ARBA" id="ARBA00022737"/>
    </source>
</evidence>
<feature type="repeat" description="TPR" evidence="3">
    <location>
        <begin position="424"/>
        <end position="457"/>
    </location>
</feature>
<evidence type="ECO:0000256" key="3">
    <source>
        <dbReference type="PROSITE-ProRule" id="PRU00339"/>
    </source>
</evidence>
<dbReference type="SUPFAM" id="SSF48452">
    <property type="entry name" value="TPR-like"/>
    <property type="match status" value="2"/>
</dbReference>
<dbReference type="AlphaFoldDB" id="A0A418Q0K3"/>
<dbReference type="Gene3D" id="1.25.40.10">
    <property type="entry name" value="Tetratricopeptide repeat domain"/>
    <property type="match status" value="3"/>
</dbReference>
<dbReference type="OrthoDB" id="9766710at2"/>
<dbReference type="InterPro" id="IPR019734">
    <property type="entry name" value="TPR_rpt"/>
</dbReference>
<dbReference type="InterPro" id="IPR050498">
    <property type="entry name" value="Ycf3"/>
</dbReference>
<evidence type="ECO:0000256" key="2">
    <source>
        <dbReference type="ARBA" id="ARBA00022803"/>
    </source>
</evidence>
<keyword evidence="1" id="KW-0677">Repeat</keyword>
<keyword evidence="2 3" id="KW-0802">TPR repeat</keyword>
<dbReference type="InterPro" id="IPR011990">
    <property type="entry name" value="TPR-like_helical_dom_sf"/>
</dbReference>
<name>A0A418Q0K3_9SPHN</name>